<organism evidence="2 3">
    <name type="scientific">Actinidia rufa</name>
    <dbReference type="NCBI Taxonomy" id="165716"/>
    <lineage>
        <taxon>Eukaryota</taxon>
        <taxon>Viridiplantae</taxon>
        <taxon>Streptophyta</taxon>
        <taxon>Embryophyta</taxon>
        <taxon>Tracheophyta</taxon>
        <taxon>Spermatophyta</taxon>
        <taxon>Magnoliopsida</taxon>
        <taxon>eudicotyledons</taxon>
        <taxon>Gunneridae</taxon>
        <taxon>Pentapetalae</taxon>
        <taxon>asterids</taxon>
        <taxon>Ericales</taxon>
        <taxon>Actinidiaceae</taxon>
        <taxon>Actinidia</taxon>
    </lineage>
</organism>
<dbReference type="AlphaFoldDB" id="A0A7J0DY95"/>
<dbReference type="EMBL" id="BJWL01000444">
    <property type="protein sequence ID" value="GFS45070.1"/>
    <property type="molecule type" value="Genomic_DNA"/>
</dbReference>
<accession>A0A7J0DY95</accession>
<protein>
    <submittedName>
        <fullName evidence="2">Uncharacterized protein</fullName>
    </submittedName>
</protein>
<name>A0A7J0DY95_9ERIC</name>
<comment type="caution">
    <text evidence="2">The sequence shown here is derived from an EMBL/GenBank/DDBJ whole genome shotgun (WGS) entry which is preliminary data.</text>
</comment>
<proteinExistence type="predicted"/>
<gene>
    <name evidence="2" type="ORF">Acr_00g0093950</name>
</gene>
<evidence type="ECO:0000256" key="1">
    <source>
        <dbReference type="SAM" id="MobiDB-lite"/>
    </source>
</evidence>
<reference evidence="3" key="1">
    <citation type="submission" date="2019-07" db="EMBL/GenBank/DDBJ databases">
        <title>De Novo Assembly of kiwifruit Actinidia rufa.</title>
        <authorList>
            <person name="Sugita-Konishi S."/>
            <person name="Sato K."/>
            <person name="Mori E."/>
            <person name="Abe Y."/>
            <person name="Kisaki G."/>
            <person name="Hamano K."/>
            <person name="Suezawa K."/>
            <person name="Otani M."/>
            <person name="Fukuda T."/>
            <person name="Manabe T."/>
            <person name="Gomi K."/>
            <person name="Tabuchi M."/>
            <person name="Akimitsu K."/>
            <person name="Kataoka I."/>
        </authorList>
    </citation>
    <scope>NUCLEOTIDE SEQUENCE [LARGE SCALE GENOMIC DNA]</scope>
    <source>
        <strain evidence="3">cv. Fuchu</strain>
    </source>
</reference>
<evidence type="ECO:0000313" key="2">
    <source>
        <dbReference type="EMBL" id="GFS45070.1"/>
    </source>
</evidence>
<keyword evidence="3" id="KW-1185">Reference proteome</keyword>
<evidence type="ECO:0000313" key="3">
    <source>
        <dbReference type="Proteomes" id="UP000585474"/>
    </source>
</evidence>
<dbReference type="Proteomes" id="UP000585474">
    <property type="component" value="Unassembled WGS sequence"/>
</dbReference>
<feature type="compositionally biased region" description="Gly residues" evidence="1">
    <location>
        <begin position="141"/>
        <end position="158"/>
    </location>
</feature>
<feature type="region of interest" description="Disordered" evidence="1">
    <location>
        <begin position="129"/>
        <end position="158"/>
    </location>
</feature>
<sequence length="184" mass="20226">MHIRILLWNNMEVKISKSLVFLTVAKGVWDGTKERYSRLDNLRRTYEFHKTLFSHTLKDISLEDYYARFGSVCQELDLNEPLLGSKELPSLSEVFSRLHQAYHSSPPSISANRDHSIFVSSVGGSHSSNLGPSCGPSSFGHGRGSSGHGPGSSSGKGGGRAPVYSVFGYSGGHDRHPRKCTYSH</sequence>